<evidence type="ECO:0000313" key="5">
    <source>
        <dbReference type="Proteomes" id="UP001305779"/>
    </source>
</evidence>
<dbReference type="InterPro" id="IPR022237">
    <property type="entry name" value="PsiD-like"/>
</dbReference>
<evidence type="ECO:0000256" key="1">
    <source>
        <dbReference type="ARBA" id="ARBA00022793"/>
    </source>
</evidence>
<evidence type="ECO:0000259" key="3">
    <source>
        <dbReference type="Pfam" id="PF12588"/>
    </source>
</evidence>
<evidence type="ECO:0000256" key="2">
    <source>
        <dbReference type="ARBA" id="ARBA00023239"/>
    </source>
</evidence>
<comment type="caution">
    <text evidence="4">The sequence shown here is derived from an EMBL/GenBank/DDBJ whole genome shotgun (WGS) entry which is preliminary data.</text>
</comment>
<accession>A0ABR0EAB4</accession>
<keyword evidence="1" id="KW-0210">Decarboxylase</keyword>
<dbReference type="Pfam" id="PF02666">
    <property type="entry name" value="PS_Dcarbxylase"/>
    <property type="match status" value="1"/>
</dbReference>
<dbReference type="Proteomes" id="UP001305779">
    <property type="component" value="Unassembled WGS sequence"/>
</dbReference>
<protein>
    <recommendedName>
        <fullName evidence="3">L-tryptophan decarboxylase PsiD-like domain-containing protein</fullName>
    </recommendedName>
</protein>
<name>A0ABR0EAB4_ZASCE</name>
<dbReference type="EMBL" id="JAXOVC010000008">
    <property type="protein sequence ID" value="KAK4498380.1"/>
    <property type="molecule type" value="Genomic_DNA"/>
</dbReference>
<proteinExistence type="predicted"/>
<dbReference type="PANTHER" id="PTHR10067">
    <property type="entry name" value="PHOSPHATIDYLSERINE DECARBOXYLASE"/>
    <property type="match status" value="1"/>
</dbReference>
<organism evidence="4 5">
    <name type="scientific">Zasmidium cellare</name>
    <name type="common">Wine cellar mold</name>
    <name type="synonym">Racodium cellare</name>
    <dbReference type="NCBI Taxonomy" id="395010"/>
    <lineage>
        <taxon>Eukaryota</taxon>
        <taxon>Fungi</taxon>
        <taxon>Dikarya</taxon>
        <taxon>Ascomycota</taxon>
        <taxon>Pezizomycotina</taxon>
        <taxon>Dothideomycetes</taxon>
        <taxon>Dothideomycetidae</taxon>
        <taxon>Mycosphaerellales</taxon>
        <taxon>Mycosphaerellaceae</taxon>
        <taxon>Zasmidium</taxon>
    </lineage>
</organism>
<feature type="domain" description="L-tryptophan decarboxylase PsiD-like" evidence="3">
    <location>
        <begin position="1"/>
        <end position="121"/>
    </location>
</feature>
<keyword evidence="2" id="KW-0456">Lyase</keyword>
<gene>
    <name evidence="4" type="ORF">PRZ48_011038</name>
</gene>
<reference evidence="4 5" key="1">
    <citation type="journal article" date="2023" name="G3 (Bethesda)">
        <title>A chromosome-level genome assembly of Zasmidium syzygii isolated from banana leaves.</title>
        <authorList>
            <person name="van Westerhoven A.C."/>
            <person name="Mehrabi R."/>
            <person name="Talebi R."/>
            <person name="Steentjes M.B.F."/>
            <person name="Corcolon B."/>
            <person name="Chong P.A."/>
            <person name="Kema G.H.J."/>
            <person name="Seidl M.F."/>
        </authorList>
    </citation>
    <scope>NUCLEOTIDE SEQUENCE [LARGE SCALE GENOMIC DNA]</scope>
    <source>
        <strain evidence="4 5">P124</strain>
    </source>
</reference>
<dbReference type="InterPro" id="IPR003817">
    <property type="entry name" value="PS_Dcarbxylase"/>
</dbReference>
<sequence>MLFTQMLDDQVPHQQAFETDPWNVTEVRNYNDLLWALNWIISEGLQWSTAANDIGFLAAPIVTILDYPMQTPAAYAAFLEPEVNRVMQNILNEWGSFLTSPQSAQILNAQEGWFSPPGLKALEDTLNAPLKTQYKFQDFFQTPDPNGTCYGFRSWDNFFTRQLRPGVRPLASPDDDNAIANPCESAPYNFATKVPLRSKFWIKKQEYSIQDILGNDELAPIFANGTLYQACLSALSYHRWHSPISGTVVKAFVKEGTYFSEPLQEPSSTNTSFVYDIQPRKLNNLNSQGYLAALNTRGIIFIEADNPAIGLMAFVAVGNYEMSTIDITVREGQHIEKGQETGMFHFGGSAFVVLFQEGVEIDGFPSLENNVDNIAVLSQLAVVKS</sequence>
<dbReference type="Pfam" id="PF12588">
    <property type="entry name" value="PSDC"/>
    <property type="match status" value="1"/>
</dbReference>
<evidence type="ECO:0000313" key="4">
    <source>
        <dbReference type="EMBL" id="KAK4498380.1"/>
    </source>
</evidence>
<keyword evidence="5" id="KW-1185">Reference proteome</keyword>
<dbReference type="PANTHER" id="PTHR10067:SF9">
    <property type="entry name" value="PHOSPHATIDYLSERINE DECARBOXYLASE FAMILY PROTEIN (AFU_ORTHOLOGUE AFUA_7G01730)"/>
    <property type="match status" value="1"/>
</dbReference>